<dbReference type="InterPro" id="IPR036514">
    <property type="entry name" value="SGNH_hydro_sf"/>
</dbReference>
<dbReference type="CDD" id="cd01832">
    <property type="entry name" value="SGNH_hydrolase_like_1"/>
    <property type="match status" value="1"/>
</dbReference>
<dbReference type="RefSeq" id="WP_405146617.1">
    <property type="nucleotide sequence ID" value="NZ_CP109527.1"/>
</dbReference>
<dbReference type="InterPro" id="IPR053140">
    <property type="entry name" value="GDSL_Rv0518-like"/>
</dbReference>
<accession>A0ABZ1N2Z1</accession>
<keyword evidence="2" id="KW-0378">Hydrolase</keyword>
<evidence type="ECO:0000259" key="1">
    <source>
        <dbReference type="Pfam" id="PF13472"/>
    </source>
</evidence>
<evidence type="ECO:0000313" key="2">
    <source>
        <dbReference type="EMBL" id="WTY34332.1"/>
    </source>
</evidence>
<gene>
    <name evidence="2" type="ORF">OG308_23830</name>
</gene>
<feature type="domain" description="SGNH hydrolase-type esterase" evidence="1">
    <location>
        <begin position="41"/>
        <end position="189"/>
    </location>
</feature>
<keyword evidence="3" id="KW-1185">Reference proteome</keyword>
<dbReference type="Gene3D" id="3.40.50.1110">
    <property type="entry name" value="SGNH hydrolase"/>
    <property type="match status" value="1"/>
</dbReference>
<sequence>MTTDSSIDAPVRTESTDPYCLSDETAAALLTGAPWMRFASIGDSLSAGTSDPSPGYRTLPWPERVRGVLQLVNPSIAYLNTAEIGATTRKAVATQAERIVEFGPDLLHLPSGANDIFRPEPSYERIEDDLRELYGIAASTGATLTVFTLVKRFVVPRIPDFAERVSRVNAITRQLATEHGALLIDTWDHPIN</sequence>
<dbReference type="PANTHER" id="PTHR43784">
    <property type="entry name" value="GDSL-LIKE LIPASE/ACYLHYDROLASE, PUTATIVE (AFU_ORTHOLOGUE AFUA_2G00820)-RELATED"/>
    <property type="match status" value="1"/>
</dbReference>
<protein>
    <submittedName>
        <fullName evidence="2">SGNH/GDSL hydrolase family protein</fullName>
    </submittedName>
</protein>
<dbReference type="EMBL" id="CP109527">
    <property type="protein sequence ID" value="WTY34332.1"/>
    <property type="molecule type" value="Genomic_DNA"/>
</dbReference>
<name>A0ABZ1N2Z1_9NOCA</name>
<evidence type="ECO:0000313" key="3">
    <source>
        <dbReference type="Proteomes" id="UP001621418"/>
    </source>
</evidence>
<dbReference type="Proteomes" id="UP001621418">
    <property type="component" value="Chromosome"/>
</dbReference>
<dbReference type="GO" id="GO:0016787">
    <property type="term" value="F:hydrolase activity"/>
    <property type="evidence" value="ECO:0007669"/>
    <property type="project" value="UniProtKB-KW"/>
</dbReference>
<dbReference type="Pfam" id="PF13472">
    <property type="entry name" value="Lipase_GDSL_2"/>
    <property type="match status" value="1"/>
</dbReference>
<dbReference type="InterPro" id="IPR013830">
    <property type="entry name" value="SGNH_hydro"/>
</dbReference>
<organism evidence="2 3">
    <name type="scientific">Nocardia salmonicida</name>
    <dbReference type="NCBI Taxonomy" id="53431"/>
    <lineage>
        <taxon>Bacteria</taxon>
        <taxon>Bacillati</taxon>
        <taxon>Actinomycetota</taxon>
        <taxon>Actinomycetes</taxon>
        <taxon>Mycobacteriales</taxon>
        <taxon>Nocardiaceae</taxon>
        <taxon>Nocardia</taxon>
    </lineage>
</organism>
<reference evidence="2 3" key="1">
    <citation type="submission" date="2022-10" db="EMBL/GenBank/DDBJ databases">
        <title>The complete genomes of actinobacterial strains from the NBC collection.</title>
        <authorList>
            <person name="Joergensen T.S."/>
            <person name="Alvarez Arevalo M."/>
            <person name="Sterndorff E.B."/>
            <person name="Faurdal D."/>
            <person name="Vuksanovic O."/>
            <person name="Mourched A.-S."/>
            <person name="Charusanti P."/>
            <person name="Shaw S."/>
            <person name="Blin K."/>
            <person name="Weber T."/>
        </authorList>
    </citation>
    <scope>NUCLEOTIDE SEQUENCE [LARGE SCALE GENOMIC DNA]</scope>
    <source>
        <strain evidence="2 3">NBC_01413</strain>
    </source>
</reference>
<dbReference type="PANTHER" id="PTHR43784:SF2">
    <property type="entry name" value="GDSL-LIKE LIPASE_ACYLHYDROLASE, PUTATIVE (AFU_ORTHOLOGUE AFUA_2G00820)-RELATED"/>
    <property type="match status" value="1"/>
</dbReference>
<proteinExistence type="predicted"/>
<dbReference type="SUPFAM" id="SSF52266">
    <property type="entry name" value="SGNH hydrolase"/>
    <property type="match status" value="1"/>
</dbReference>